<name>A0A7C4NQN2_STAMA</name>
<organism evidence="1">
    <name type="scientific">Staphylothermus marinus</name>
    <dbReference type="NCBI Taxonomy" id="2280"/>
    <lineage>
        <taxon>Archaea</taxon>
        <taxon>Thermoproteota</taxon>
        <taxon>Thermoprotei</taxon>
        <taxon>Desulfurococcales</taxon>
        <taxon>Desulfurococcaceae</taxon>
        <taxon>Staphylothermus</taxon>
    </lineage>
</organism>
<protein>
    <submittedName>
        <fullName evidence="1">Uncharacterized protein</fullName>
    </submittedName>
</protein>
<proteinExistence type="predicted"/>
<sequence>MRTHIYFYSSLLVFLLLTLSEAIIVNSTITMDLKLRIVMFDNKPYGNLSVTVAYNTYYLINQRSGYCWFNVTDIEGYSEFRNITAQACVRGYCIAIKISIPVYNLDFIIENIPVHPPHTYLNIMLPFIDERNKDILVMDETNNPLNGTFTIYHKNTILLQGVFINGNLSLRSSPYPILSYTGISEIKVEDVDEGIIYSRNIPLFVEPTYRFELIVEELNIPHVEELSSSKLARLNKLIIRTGRSTVSETGKWTNTANTYSFSETSSTNRSWFAPVGSSDEKSDFNEFLLVGPVISITLLVYEVLVKKRIG</sequence>
<evidence type="ECO:0000313" key="1">
    <source>
        <dbReference type="EMBL" id="HGQ73753.1"/>
    </source>
</evidence>
<accession>A0A7C4NQN2</accession>
<comment type="caution">
    <text evidence="1">The sequence shown here is derived from an EMBL/GenBank/DDBJ whole genome shotgun (WGS) entry which is preliminary data.</text>
</comment>
<reference evidence="1" key="1">
    <citation type="journal article" date="2020" name="mSystems">
        <title>Genome- and Community-Level Interaction Insights into Carbon Utilization and Element Cycling Functions of Hydrothermarchaeota in Hydrothermal Sediment.</title>
        <authorList>
            <person name="Zhou Z."/>
            <person name="Liu Y."/>
            <person name="Xu W."/>
            <person name="Pan J."/>
            <person name="Luo Z.H."/>
            <person name="Li M."/>
        </authorList>
    </citation>
    <scope>NUCLEOTIDE SEQUENCE [LARGE SCALE GENOMIC DNA]</scope>
    <source>
        <strain evidence="1">SpSt-648</strain>
    </source>
</reference>
<dbReference type="EMBL" id="DTBP01000013">
    <property type="protein sequence ID" value="HGQ73753.1"/>
    <property type="molecule type" value="Genomic_DNA"/>
</dbReference>
<dbReference type="AlphaFoldDB" id="A0A7C4NQN2"/>
<gene>
    <name evidence="1" type="ORF">ENU20_01570</name>
</gene>